<evidence type="ECO:0000256" key="13">
    <source>
        <dbReference type="ARBA" id="ARBA00023012"/>
    </source>
</evidence>
<dbReference type="EMBL" id="AOSK01000041">
    <property type="protein sequence ID" value="EYD76664.1"/>
    <property type="molecule type" value="Genomic_DNA"/>
</dbReference>
<organism evidence="18 19">
    <name type="scientific">Rubellimicrobium mesophilum DSM 19309</name>
    <dbReference type="NCBI Taxonomy" id="442562"/>
    <lineage>
        <taxon>Bacteria</taxon>
        <taxon>Pseudomonadati</taxon>
        <taxon>Pseudomonadota</taxon>
        <taxon>Alphaproteobacteria</taxon>
        <taxon>Rhodobacterales</taxon>
        <taxon>Roseobacteraceae</taxon>
        <taxon>Rubellimicrobium</taxon>
    </lineage>
</organism>
<dbReference type="InterPro" id="IPR003661">
    <property type="entry name" value="HisK_dim/P_dom"/>
</dbReference>
<dbReference type="PATRIC" id="fig|442562.3.peg.1606"/>
<dbReference type="SUPFAM" id="SSF47384">
    <property type="entry name" value="Homodimeric domain of signal transducing histidine kinase"/>
    <property type="match status" value="1"/>
</dbReference>
<dbReference type="SMART" id="SM00388">
    <property type="entry name" value="HisKA"/>
    <property type="match status" value="1"/>
</dbReference>
<evidence type="ECO:0000256" key="6">
    <source>
        <dbReference type="ARBA" id="ARBA00022553"/>
    </source>
</evidence>
<evidence type="ECO:0000256" key="1">
    <source>
        <dbReference type="ARBA" id="ARBA00000085"/>
    </source>
</evidence>
<dbReference type="EC" id="2.7.13.3" evidence="3"/>
<dbReference type="HOGENOM" id="CLU_000445_89_27_5"/>
<keyword evidence="10 18" id="KW-0418">Kinase</keyword>
<evidence type="ECO:0000256" key="12">
    <source>
        <dbReference type="ARBA" id="ARBA00022989"/>
    </source>
</evidence>
<dbReference type="PROSITE" id="PS50885">
    <property type="entry name" value="HAMP"/>
    <property type="match status" value="1"/>
</dbReference>
<dbReference type="GO" id="GO:0000155">
    <property type="term" value="F:phosphorelay sensor kinase activity"/>
    <property type="evidence" value="ECO:0007669"/>
    <property type="project" value="InterPro"/>
</dbReference>
<dbReference type="Pfam" id="PF02518">
    <property type="entry name" value="HATPase_c"/>
    <property type="match status" value="1"/>
</dbReference>
<dbReference type="OrthoDB" id="9804645at2"/>
<evidence type="ECO:0000256" key="8">
    <source>
        <dbReference type="ARBA" id="ARBA00022692"/>
    </source>
</evidence>
<gene>
    <name evidence="18" type="ORF">Rumeso_01622</name>
</gene>
<dbReference type="InterPro" id="IPR004358">
    <property type="entry name" value="Sig_transdc_His_kin-like_C"/>
</dbReference>
<dbReference type="InterPro" id="IPR005467">
    <property type="entry name" value="His_kinase_dom"/>
</dbReference>
<dbReference type="STRING" id="442562.Rumeso_01622"/>
<evidence type="ECO:0000256" key="2">
    <source>
        <dbReference type="ARBA" id="ARBA00004429"/>
    </source>
</evidence>
<name>A0A017HSD8_9RHOB</name>
<evidence type="ECO:0000256" key="15">
    <source>
        <dbReference type="SAM" id="Phobius"/>
    </source>
</evidence>
<keyword evidence="5" id="KW-0997">Cell inner membrane</keyword>
<proteinExistence type="predicted"/>
<evidence type="ECO:0000256" key="10">
    <source>
        <dbReference type="ARBA" id="ARBA00022777"/>
    </source>
</evidence>
<dbReference type="SUPFAM" id="SSF55874">
    <property type="entry name" value="ATPase domain of HSP90 chaperone/DNA topoisomerase II/histidine kinase"/>
    <property type="match status" value="1"/>
</dbReference>
<dbReference type="Proteomes" id="UP000019666">
    <property type="component" value="Unassembled WGS sequence"/>
</dbReference>
<reference evidence="18 19" key="1">
    <citation type="submission" date="2013-02" db="EMBL/GenBank/DDBJ databases">
        <authorList>
            <person name="Fiebig A."/>
            <person name="Goeker M."/>
            <person name="Klenk H.-P.P."/>
        </authorList>
    </citation>
    <scope>NUCLEOTIDE SEQUENCE [LARGE SCALE GENOMIC DNA]</scope>
    <source>
        <strain evidence="18 19">DSM 19309</strain>
    </source>
</reference>
<dbReference type="GO" id="GO:0005524">
    <property type="term" value="F:ATP binding"/>
    <property type="evidence" value="ECO:0007669"/>
    <property type="project" value="UniProtKB-KW"/>
</dbReference>
<dbReference type="InterPro" id="IPR003660">
    <property type="entry name" value="HAMP_dom"/>
</dbReference>
<dbReference type="PRINTS" id="PR00344">
    <property type="entry name" value="BCTRLSENSOR"/>
</dbReference>
<keyword evidence="11" id="KW-0067">ATP-binding</keyword>
<dbReference type="PANTHER" id="PTHR44936:SF5">
    <property type="entry name" value="SENSOR HISTIDINE KINASE ENVZ"/>
    <property type="match status" value="1"/>
</dbReference>
<evidence type="ECO:0000256" key="9">
    <source>
        <dbReference type="ARBA" id="ARBA00022741"/>
    </source>
</evidence>
<keyword evidence="12 15" id="KW-1133">Transmembrane helix</keyword>
<feature type="domain" description="Histidine kinase" evidence="16">
    <location>
        <begin position="239"/>
        <end position="438"/>
    </location>
</feature>
<evidence type="ECO:0000256" key="3">
    <source>
        <dbReference type="ARBA" id="ARBA00012438"/>
    </source>
</evidence>
<comment type="subcellular location">
    <subcellularLocation>
        <location evidence="2">Cell inner membrane</location>
        <topology evidence="2">Multi-pass membrane protein</topology>
    </subcellularLocation>
</comment>
<dbReference type="RefSeq" id="WP_037277143.1">
    <property type="nucleotide sequence ID" value="NZ_KK088521.1"/>
</dbReference>
<dbReference type="GO" id="GO:0005886">
    <property type="term" value="C:plasma membrane"/>
    <property type="evidence" value="ECO:0007669"/>
    <property type="project" value="UniProtKB-SubCell"/>
</dbReference>
<evidence type="ECO:0000256" key="14">
    <source>
        <dbReference type="ARBA" id="ARBA00023136"/>
    </source>
</evidence>
<keyword evidence="19" id="KW-1185">Reference proteome</keyword>
<dbReference type="InterPro" id="IPR050980">
    <property type="entry name" value="2C_sensor_his_kinase"/>
</dbReference>
<evidence type="ECO:0000259" key="16">
    <source>
        <dbReference type="PROSITE" id="PS50109"/>
    </source>
</evidence>
<dbReference type="Gene3D" id="1.10.287.130">
    <property type="match status" value="1"/>
</dbReference>
<keyword evidence="9" id="KW-0547">Nucleotide-binding</keyword>
<keyword evidence="7 18" id="KW-0808">Transferase</keyword>
<protein>
    <recommendedName>
        <fullName evidence="3">histidine kinase</fullName>
        <ecNumber evidence="3">2.7.13.3</ecNumber>
    </recommendedName>
</protein>
<sequence>MIREWLHDRMPRSLVARAALILLLPVVTLQLVVGVSFVQRYYEDVTRQMTRSLLLELRFVHEAASAAPDPGSALAFATAAAAPLELDVTLPAQAPPGDSIDRWDLAGRAMADTLRQGLPQLEAVDLSVSNRVTIWLATPQGDMEVEFSRRRVAAQNPHQLLVLTVVLGVLMTAVAGLFLRNQLRPILRLAKAATAYGRGRIVPFRPSGATEVRAAGTAFLDMRHRIERQSQARTAMLAGISHDLRTPLTRLRLGLSLLDEDEAQDLIRDVDDMGRMVDAFLAFARGDAGDAQEDTAVAPLVRAVVEDYRRSGQPVTLSEVTGEDPGPVPLRPMAIRRALENLLGNALAHGTRAQVSLAFSGRTIRLSVEDDGPGIPPERREEAMRPFARLDPARNQASPNVGLGLAIVADIARTHGGSLRLGESVALGGLRADLVLAR</sequence>
<evidence type="ECO:0000256" key="11">
    <source>
        <dbReference type="ARBA" id="ARBA00022840"/>
    </source>
</evidence>
<dbReference type="PANTHER" id="PTHR44936">
    <property type="entry name" value="SENSOR PROTEIN CREC"/>
    <property type="match status" value="1"/>
</dbReference>
<feature type="domain" description="HAMP" evidence="17">
    <location>
        <begin position="180"/>
        <end position="231"/>
    </location>
</feature>
<feature type="transmembrane region" description="Helical" evidence="15">
    <location>
        <begin position="160"/>
        <end position="179"/>
    </location>
</feature>
<comment type="catalytic activity">
    <reaction evidence="1">
        <text>ATP + protein L-histidine = ADP + protein N-phospho-L-histidine.</text>
        <dbReference type="EC" id="2.7.13.3"/>
    </reaction>
</comment>
<dbReference type="Gene3D" id="3.30.565.10">
    <property type="entry name" value="Histidine kinase-like ATPase, C-terminal domain"/>
    <property type="match status" value="1"/>
</dbReference>
<evidence type="ECO:0000259" key="17">
    <source>
        <dbReference type="PROSITE" id="PS50885"/>
    </source>
</evidence>
<evidence type="ECO:0000256" key="4">
    <source>
        <dbReference type="ARBA" id="ARBA00022475"/>
    </source>
</evidence>
<dbReference type="InterPro" id="IPR036097">
    <property type="entry name" value="HisK_dim/P_sf"/>
</dbReference>
<comment type="caution">
    <text evidence="18">The sequence shown here is derived from an EMBL/GenBank/DDBJ whole genome shotgun (WGS) entry which is preliminary data.</text>
</comment>
<dbReference type="InterPro" id="IPR036890">
    <property type="entry name" value="HATPase_C_sf"/>
</dbReference>
<dbReference type="CDD" id="cd00082">
    <property type="entry name" value="HisKA"/>
    <property type="match status" value="1"/>
</dbReference>
<dbReference type="InterPro" id="IPR003594">
    <property type="entry name" value="HATPase_dom"/>
</dbReference>
<keyword evidence="8 15" id="KW-0812">Transmembrane</keyword>
<dbReference type="PROSITE" id="PS50109">
    <property type="entry name" value="HIS_KIN"/>
    <property type="match status" value="1"/>
</dbReference>
<dbReference type="SMART" id="SM00387">
    <property type="entry name" value="HATPase_c"/>
    <property type="match status" value="1"/>
</dbReference>
<evidence type="ECO:0000313" key="18">
    <source>
        <dbReference type="EMBL" id="EYD76664.1"/>
    </source>
</evidence>
<accession>A0A017HSD8</accession>
<evidence type="ECO:0000256" key="5">
    <source>
        <dbReference type="ARBA" id="ARBA00022519"/>
    </source>
</evidence>
<dbReference type="AlphaFoldDB" id="A0A017HSD8"/>
<keyword evidence="13" id="KW-0902">Two-component regulatory system</keyword>
<evidence type="ECO:0000313" key="19">
    <source>
        <dbReference type="Proteomes" id="UP000019666"/>
    </source>
</evidence>
<keyword evidence="4" id="KW-1003">Cell membrane</keyword>
<keyword evidence="6" id="KW-0597">Phosphoprotein</keyword>
<keyword evidence="14 15" id="KW-0472">Membrane</keyword>
<dbReference type="Pfam" id="PF00512">
    <property type="entry name" value="HisKA"/>
    <property type="match status" value="1"/>
</dbReference>
<evidence type="ECO:0000256" key="7">
    <source>
        <dbReference type="ARBA" id="ARBA00022679"/>
    </source>
</evidence>